<proteinExistence type="predicted"/>
<accession>A0ABM3MVH2</accession>
<sequence>MNKAGAPKTIVDISQFCKSTFTISFAVEILGIDVWHDCNEGWLDLGPYLQGMKIQYNLYPGFSYDLDILIWPHAAKIWCGTHYGWVRTWQFLQRRWLSFSIRHAFPVRVTELQTYIAAVTPIPGIGALGSNAKNDKNSEVYLPPLKFGERRYFAAVTESEESLSKFTQDLIWKAVENYIPASYLDGLFDVPFPVTDVRHQDAIIYHVRETILNKNLIEKNEEIPEPEEPKSRDRRESKMAKEKEKKKVIEVTKKKFEIKLLGDTLLAGTGRIIPFEIYGDRAPELGEIIALISSNNLPAEDDLPILFVNIETLYDIPIKDLKKLRITQLYTRWTIANWKRDSEVNLIKNQNEIKFKDHHVLPLHRSVSAQVTATFLDNPFEIQLRGIRTLNLSSNNPRLFGYLKYDRDFGIAAPPKLPNEDTDVLIAVTKIDGRSLAKRTNEFISGEYPLYPPTTSIGNLERKDLCTNDINAIRAPIKTNLIVPSYLVLQAQMTLGVSLGLVGCRPKTLALSFLRLFAIIVETESVMAMLKEISTINDELIATSKKDMALTGFALDVGDAIIFYLEGPTDGDILKVWEMTQNLYPNMKPIFSSSAKYSTRIYPEFLEAAMPFSILKMYVPLAVLLAYPPVYVRPALPIPTRSAILKIGRIVSGKFRSLPCRNEMPSAFELNSFRLELCVAPRPTSLPQMGKAFGNMINI</sequence>
<evidence type="ECO:0000313" key="2">
    <source>
        <dbReference type="Proteomes" id="UP001652740"/>
    </source>
</evidence>
<gene>
    <name evidence="3" type="primary">LOC113509869</name>
</gene>
<protein>
    <submittedName>
        <fullName evidence="3">Uncharacterized protein LOC113509869</fullName>
    </submittedName>
</protein>
<reference evidence="3" key="1">
    <citation type="submission" date="2025-08" db="UniProtKB">
        <authorList>
            <consortium name="RefSeq"/>
        </authorList>
    </citation>
    <scope>IDENTIFICATION</scope>
    <source>
        <tissue evidence="3">Whole larvae</tissue>
    </source>
</reference>
<evidence type="ECO:0000256" key="1">
    <source>
        <dbReference type="SAM" id="MobiDB-lite"/>
    </source>
</evidence>
<organism evidence="2 3">
    <name type="scientific">Galleria mellonella</name>
    <name type="common">Greater wax moth</name>
    <dbReference type="NCBI Taxonomy" id="7137"/>
    <lineage>
        <taxon>Eukaryota</taxon>
        <taxon>Metazoa</taxon>
        <taxon>Ecdysozoa</taxon>
        <taxon>Arthropoda</taxon>
        <taxon>Hexapoda</taxon>
        <taxon>Insecta</taxon>
        <taxon>Pterygota</taxon>
        <taxon>Neoptera</taxon>
        <taxon>Endopterygota</taxon>
        <taxon>Lepidoptera</taxon>
        <taxon>Glossata</taxon>
        <taxon>Ditrysia</taxon>
        <taxon>Pyraloidea</taxon>
        <taxon>Pyralidae</taxon>
        <taxon>Galleriinae</taxon>
        <taxon>Galleria</taxon>
    </lineage>
</organism>
<name>A0ABM3MVH2_GALME</name>
<evidence type="ECO:0000313" key="3">
    <source>
        <dbReference type="RefSeq" id="XP_052755338.1"/>
    </source>
</evidence>
<feature type="region of interest" description="Disordered" evidence="1">
    <location>
        <begin position="222"/>
        <end position="241"/>
    </location>
</feature>
<dbReference type="Proteomes" id="UP001652740">
    <property type="component" value="Unplaced"/>
</dbReference>
<dbReference type="RefSeq" id="XP_052755338.1">
    <property type="nucleotide sequence ID" value="XM_052899378.1"/>
</dbReference>
<keyword evidence="2" id="KW-1185">Reference proteome</keyword>
<dbReference type="GeneID" id="113509869"/>